<dbReference type="RefSeq" id="WP_073072994.1">
    <property type="nucleotide sequence ID" value="NZ_FQXN01000003.1"/>
</dbReference>
<keyword evidence="5" id="KW-1185">Reference proteome</keyword>
<protein>
    <submittedName>
        <fullName evidence="4">L-fuculose-phosphate aldolase</fullName>
    </submittedName>
</protein>
<dbReference type="EMBL" id="FQXN01000003">
    <property type="protein sequence ID" value="SHH39179.1"/>
    <property type="molecule type" value="Genomic_DNA"/>
</dbReference>
<dbReference type="PANTHER" id="PTHR22789:SF0">
    <property type="entry name" value="3-OXO-TETRONATE 4-PHOSPHATE DECARBOXYLASE-RELATED"/>
    <property type="match status" value="1"/>
</dbReference>
<reference evidence="5" key="1">
    <citation type="submission" date="2016-11" db="EMBL/GenBank/DDBJ databases">
        <authorList>
            <person name="Varghese N."/>
            <person name="Submissions S."/>
        </authorList>
    </citation>
    <scope>NUCLEOTIDE SEQUENCE [LARGE SCALE GENOMIC DNA]</scope>
    <source>
        <strain evidence="5">DSM 15807</strain>
    </source>
</reference>
<dbReference type="GO" id="GO:0019323">
    <property type="term" value="P:pentose catabolic process"/>
    <property type="evidence" value="ECO:0007669"/>
    <property type="project" value="TreeGrafter"/>
</dbReference>
<organism evidence="4 5">
    <name type="scientific">Thermosipho atlanticus DSM 15807</name>
    <dbReference type="NCBI Taxonomy" id="1123380"/>
    <lineage>
        <taxon>Bacteria</taxon>
        <taxon>Thermotogati</taxon>
        <taxon>Thermotogota</taxon>
        <taxon>Thermotogae</taxon>
        <taxon>Thermotogales</taxon>
        <taxon>Fervidobacteriaceae</taxon>
        <taxon>Thermosipho</taxon>
    </lineage>
</organism>
<keyword evidence="1" id="KW-0479">Metal-binding</keyword>
<gene>
    <name evidence="4" type="ORF">SAMN02745199_0933</name>
</gene>
<dbReference type="GO" id="GO:0005829">
    <property type="term" value="C:cytosol"/>
    <property type="evidence" value="ECO:0007669"/>
    <property type="project" value="TreeGrafter"/>
</dbReference>
<evidence type="ECO:0000256" key="2">
    <source>
        <dbReference type="ARBA" id="ARBA00023239"/>
    </source>
</evidence>
<dbReference type="GO" id="GO:0016832">
    <property type="term" value="F:aldehyde-lyase activity"/>
    <property type="evidence" value="ECO:0007669"/>
    <property type="project" value="TreeGrafter"/>
</dbReference>
<dbReference type="InterPro" id="IPR001303">
    <property type="entry name" value="Aldolase_II/adducin_N"/>
</dbReference>
<dbReference type="Pfam" id="PF00596">
    <property type="entry name" value="Aldolase_II"/>
    <property type="match status" value="1"/>
</dbReference>
<keyword evidence="2" id="KW-0456">Lyase</keyword>
<dbReference type="SMART" id="SM01007">
    <property type="entry name" value="Aldolase_II"/>
    <property type="match status" value="1"/>
</dbReference>
<evidence type="ECO:0000313" key="5">
    <source>
        <dbReference type="Proteomes" id="UP000242592"/>
    </source>
</evidence>
<evidence type="ECO:0000256" key="1">
    <source>
        <dbReference type="ARBA" id="ARBA00022723"/>
    </source>
</evidence>
<sequence>MKRKILEAVNFIVKNNLVKGTWGNVSLKYGELIYITPSGVPYNVLKEEDVSVVKIDGTHVSGLKPSSELPTHLEIYNSREDVNAIVHTHPVFSTTVSLITSYIPPLVEDAVMILGPKINVAEYALPGTNKLAQNVVRALGNNHAVILKNHGLITVGSDLNEALTASLVCEKTAEIFLYALNIGNFNVINDKDASILRNKYLNSYRQIRKDVR</sequence>
<feature type="domain" description="Class II aldolase/adducin N-terminal" evidence="3">
    <location>
        <begin position="3"/>
        <end position="177"/>
    </location>
</feature>
<dbReference type="Gene3D" id="3.40.225.10">
    <property type="entry name" value="Class II aldolase/adducin N-terminal domain"/>
    <property type="match status" value="1"/>
</dbReference>
<dbReference type="InterPro" id="IPR050197">
    <property type="entry name" value="Aldolase_class_II_sugar_metab"/>
</dbReference>
<dbReference type="GO" id="GO:0046872">
    <property type="term" value="F:metal ion binding"/>
    <property type="evidence" value="ECO:0007669"/>
    <property type="project" value="UniProtKB-KW"/>
</dbReference>
<accession>A0A1M5SL21</accession>
<evidence type="ECO:0000259" key="3">
    <source>
        <dbReference type="SMART" id="SM01007"/>
    </source>
</evidence>
<dbReference type="AlphaFoldDB" id="A0A1M5SL21"/>
<name>A0A1M5SL21_9BACT</name>
<proteinExistence type="predicted"/>
<dbReference type="InterPro" id="IPR036409">
    <property type="entry name" value="Aldolase_II/adducin_N_sf"/>
</dbReference>
<dbReference type="Proteomes" id="UP000242592">
    <property type="component" value="Unassembled WGS sequence"/>
</dbReference>
<dbReference type="PANTHER" id="PTHR22789">
    <property type="entry name" value="FUCULOSE PHOSPHATE ALDOLASE"/>
    <property type="match status" value="1"/>
</dbReference>
<evidence type="ECO:0000313" key="4">
    <source>
        <dbReference type="EMBL" id="SHH39179.1"/>
    </source>
</evidence>
<dbReference type="OrthoDB" id="9786287at2"/>
<dbReference type="SUPFAM" id="SSF53639">
    <property type="entry name" value="AraD/HMP-PK domain-like"/>
    <property type="match status" value="1"/>
</dbReference>
<dbReference type="STRING" id="1123380.SAMN02745199_0933"/>